<feature type="non-terminal residue" evidence="5">
    <location>
        <position position="1"/>
    </location>
</feature>
<dbReference type="GO" id="GO:0005993">
    <property type="term" value="P:trehalose catabolic process"/>
    <property type="evidence" value="ECO:0007669"/>
    <property type="project" value="TreeGrafter"/>
</dbReference>
<name>A0A3P7ITW4_STRVU</name>
<keyword evidence="6" id="KW-1185">Reference proteome</keyword>
<accession>A0A3P7ITW4</accession>
<dbReference type="InterPro" id="IPR008928">
    <property type="entry name" value="6-hairpin_glycosidase_sf"/>
</dbReference>
<dbReference type="PANTHER" id="PTHR23403">
    <property type="entry name" value="TREHALASE"/>
    <property type="match status" value="1"/>
</dbReference>
<protein>
    <recommendedName>
        <fullName evidence="3">Trehalase</fullName>
        <ecNumber evidence="2">3.2.1.28</ecNumber>
    </recommendedName>
    <alternativeName>
        <fullName evidence="4">Alpha,alpha-trehalase</fullName>
    </alternativeName>
</protein>
<sequence>ISDSVRVRPERYTIIPVPNPFVVPGGRFREIYYWDSFFIIKGLLASHMYVTVRGMIENMQYLIEEFGFVPNGNRIYYLNRSQPPLLTWCVHAYYMATNDLEFVTKLLPTLRKEVGVKTFELDILYPHLNATPI</sequence>
<evidence type="ECO:0000256" key="1">
    <source>
        <dbReference type="ARBA" id="ARBA00005615"/>
    </source>
</evidence>
<evidence type="ECO:0000256" key="2">
    <source>
        <dbReference type="ARBA" id="ARBA00012757"/>
    </source>
</evidence>
<gene>
    <name evidence="5" type="ORF">SVUK_LOCUS8554</name>
</gene>
<dbReference type="Gene3D" id="1.50.10.10">
    <property type="match status" value="1"/>
</dbReference>
<dbReference type="OrthoDB" id="3542292at2759"/>
<evidence type="ECO:0000256" key="4">
    <source>
        <dbReference type="ARBA" id="ARBA00030473"/>
    </source>
</evidence>
<organism evidence="5 6">
    <name type="scientific">Strongylus vulgaris</name>
    <name type="common">Blood worm</name>
    <dbReference type="NCBI Taxonomy" id="40348"/>
    <lineage>
        <taxon>Eukaryota</taxon>
        <taxon>Metazoa</taxon>
        <taxon>Ecdysozoa</taxon>
        <taxon>Nematoda</taxon>
        <taxon>Chromadorea</taxon>
        <taxon>Rhabditida</taxon>
        <taxon>Rhabditina</taxon>
        <taxon>Rhabditomorpha</taxon>
        <taxon>Strongyloidea</taxon>
        <taxon>Strongylidae</taxon>
        <taxon>Strongylus</taxon>
    </lineage>
</organism>
<dbReference type="Pfam" id="PF01204">
    <property type="entry name" value="Trehalase"/>
    <property type="match status" value="1"/>
</dbReference>
<comment type="similarity">
    <text evidence="1">Belongs to the glycosyl hydrolase 37 family.</text>
</comment>
<reference evidence="5 6" key="1">
    <citation type="submission" date="2018-11" db="EMBL/GenBank/DDBJ databases">
        <authorList>
            <consortium name="Pathogen Informatics"/>
        </authorList>
    </citation>
    <scope>NUCLEOTIDE SEQUENCE [LARGE SCALE GENOMIC DNA]</scope>
</reference>
<proteinExistence type="inferred from homology"/>
<dbReference type="SUPFAM" id="SSF48208">
    <property type="entry name" value="Six-hairpin glycosidases"/>
    <property type="match status" value="1"/>
</dbReference>
<dbReference type="PANTHER" id="PTHR23403:SF24">
    <property type="entry name" value="TREHALASE"/>
    <property type="match status" value="1"/>
</dbReference>
<dbReference type="EMBL" id="UYYB01031301">
    <property type="protein sequence ID" value="VDM73556.1"/>
    <property type="molecule type" value="Genomic_DNA"/>
</dbReference>
<dbReference type="GO" id="GO:0004555">
    <property type="term" value="F:alpha,alpha-trehalase activity"/>
    <property type="evidence" value="ECO:0007669"/>
    <property type="project" value="UniProtKB-EC"/>
</dbReference>
<dbReference type="Proteomes" id="UP000270094">
    <property type="component" value="Unassembled WGS sequence"/>
</dbReference>
<evidence type="ECO:0000256" key="3">
    <source>
        <dbReference type="ARBA" id="ARBA00019905"/>
    </source>
</evidence>
<evidence type="ECO:0000313" key="6">
    <source>
        <dbReference type="Proteomes" id="UP000270094"/>
    </source>
</evidence>
<evidence type="ECO:0000313" key="5">
    <source>
        <dbReference type="EMBL" id="VDM73556.1"/>
    </source>
</evidence>
<dbReference type="InterPro" id="IPR012341">
    <property type="entry name" value="6hp_glycosidase-like_sf"/>
</dbReference>
<dbReference type="InterPro" id="IPR001661">
    <property type="entry name" value="Glyco_hydro_37"/>
</dbReference>
<dbReference type="AlphaFoldDB" id="A0A3P7ITW4"/>
<dbReference type="EC" id="3.2.1.28" evidence="2"/>